<dbReference type="Proteomes" id="UP000694941">
    <property type="component" value="Unplaced"/>
</dbReference>
<feature type="compositionally biased region" description="Polar residues" evidence="2">
    <location>
        <begin position="657"/>
        <end position="667"/>
    </location>
</feature>
<evidence type="ECO:0000313" key="5">
    <source>
        <dbReference type="RefSeq" id="XP_022252492.1"/>
    </source>
</evidence>
<dbReference type="Gene3D" id="2.30.29.30">
    <property type="entry name" value="Pleckstrin-homology domain (PH domain)/Phosphotyrosine-binding domain (PTB)"/>
    <property type="match status" value="1"/>
</dbReference>
<dbReference type="Pfam" id="PF00169">
    <property type="entry name" value="PH"/>
    <property type="match status" value="1"/>
</dbReference>
<evidence type="ECO:0000259" key="3">
    <source>
        <dbReference type="PROSITE" id="PS50003"/>
    </source>
</evidence>
<feature type="domain" description="PH" evidence="3">
    <location>
        <begin position="36"/>
        <end position="135"/>
    </location>
</feature>
<feature type="region of interest" description="Disordered" evidence="2">
    <location>
        <begin position="1361"/>
        <end position="1388"/>
    </location>
</feature>
<feature type="region of interest" description="Disordered" evidence="2">
    <location>
        <begin position="154"/>
        <end position="198"/>
    </location>
</feature>
<name>A0ABM1T9D6_LIMPO</name>
<feature type="region of interest" description="Disordered" evidence="2">
    <location>
        <begin position="631"/>
        <end position="691"/>
    </location>
</feature>
<dbReference type="InterPro" id="IPR011993">
    <property type="entry name" value="PH-like_dom_sf"/>
</dbReference>
<feature type="compositionally biased region" description="Polar residues" evidence="2">
    <location>
        <begin position="181"/>
        <end position="194"/>
    </location>
</feature>
<dbReference type="SUPFAM" id="SSF50729">
    <property type="entry name" value="PH domain-like"/>
    <property type="match status" value="1"/>
</dbReference>
<dbReference type="CDD" id="cd13248">
    <property type="entry name" value="PH_PEPP1_2_3"/>
    <property type="match status" value="1"/>
</dbReference>
<keyword evidence="4" id="KW-1185">Reference proteome</keyword>
<feature type="coiled-coil region" evidence="1">
    <location>
        <begin position="1010"/>
        <end position="1044"/>
    </location>
</feature>
<keyword evidence="1" id="KW-0175">Coiled coil</keyword>
<evidence type="ECO:0000256" key="1">
    <source>
        <dbReference type="SAM" id="Coils"/>
    </source>
</evidence>
<dbReference type="SMART" id="SM00233">
    <property type="entry name" value="PH"/>
    <property type="match status" value="1"/>
</dbReference>
<feature type="coiled-coil region" evidence="1">
    <location>
        <begin position="790"/>
        <end position="837"/>
    </location>
</feature>
<feature type="compositionally biased region" description="Basic residues" evidence="2">
    <location>
        <begin position="1548"/>
        <end position="1564"/>
    </location>
</feature>
<feature type="compositionally biased region" description="Basic and acidic residues" evidence="2">
    <location>
        <begin position="171"/>
        <end position="180"/>
    </location>
</feature>
<sequence>MSVNSDSPAPGDRKNYNRRSYGYIRPPNIQRDNQAQVTLKGWVFRLEGGPLRQWRKRWFVLSDYCLFFYKDPEEDRLLGSVILPSYRISPCSADDRITRKYAFKAEHHNMKTYYFAVESRELMIQWMNALCLATIMQTFTRRHYSTDQLSMLPTPGLDEEDSGFVSYQSRKLQDHDDPRETLNSSFASAQSTNDLPRDIDGNFVVNDGTSDSGFISSSERHLNHYGSQSVIPCTVYARGKVGQHYYAVGPPKPKRLHASYTSLPHCAPDLVPPHDINPGRDMFMPPPDHRSFYANYMKDPNFRSSDNWENDYNYWTLESDRYHQPQPQLYLQMSTTVNPESRSRQITDRDYENSIFYRDSVQPTNSMPQGPPLAGRHSDMFGKSMVELDQPAIPPISGNINQPGMEKMSLITRETQDPSYFYDRNLGNMPGKNYYRTTHEYNYSVSSSPKHQESNCHGVVSARPVFIDENIYVPFDARHREPEVLVPYFGISNSDEWDNKSKAQQKESMKKLIEWKERMLMCPLSKKQNFEETRALDPATFNGSPGLPPPRPPLPEEYCQQVLQNLETQEMQQKMQELQMQDNEICKTVHPAQFVAPKYDDNLLPPERVPKPRRLSCGEVEREIRRHARTNVGGRWDERSQRSNRNSSRSHEHHRSTSALNTIANNYSSDDEESPSSSGHTRESYKPRVRKVSWRGKNRRVVGRTVLSDSELHVHQSSKIYRLLQHSTNLTSKHRNISISAGELLGKTHEELVLFLVQLRQSQRQLFKAREQCQLQISNEQHLIQMKPQEKEHKRNYMKLCQQVEELQNQYVHTCPLVNLVENLVKLEIMYDATEKKSTYLSSLEKVGIEKYIPSEKMLEFAHHLQERQRLRSEIEGVEMVAVENEGLEDILSHLYRLDCMVQEEFSNFGSLQKDKEMLEQSLKTVKRKLGELHVVGENPVGMENLRKQQHLIQKELSHICNMLSQSAMRLEERTMEVCKVEHKILVFRQKIQHALAASHRRKEMSSISKADLESELLKIQNFLESLAKRHQEINNIIETLKLKSKQKQFPSIQKVREGASGIVGSATLPPKRKYHKAYMETDLDSCSSQELGVIRKPESQYVNVEASSQLKGKATIISSSGIIENGTVLDNGHPVDGDIVIQLNQEHQEKLNCLDQRARSIHSIQCFGEEENNQEGKLKYTNKYMDQTIGLNQREHTVLVHPNQYSSLSYQNLHFRENQAEYFRQNSKNQDARLYQQSTDAKFKLEDKQLLHTSSQDIGLSQQDQVIRPNELDSYNKKSDQQLSQACLTETVHKMKVSYPEETSTVKESDQPVRMNQLDKHARPNQHTLLNQTNQHQKHNQPNQDTRLNEQDQHIHLNHSNTNVEPNQNERFHQQDQNGKPNPRLNQYGVLIQPDQNSRLDEHNKHIQPDQNTRLDQFDNHATHYHLEEHQAHDINVVGLPLKDVSSEKQETRRNFNSADMKKVSYGSEAEVWVIDEPECHDNNEGETIEAPLPHRPTSLFSPIHTVQTHRKTLSAHERLFGGASNSPLSTSSTERKSSSSRPQMSPKHHVQAHRKPKRRHHTITGTGSQPLIDQSSPRMFGPSSRHCHMDRYSRTASTPDIVRSTIRKSEVFDEKLIDRELGLPQKIDIPERYIEDEPEKLSIAEKLKRDLKAENIRKMLSESTTFEKASISETMKKKMDEEKKRRAHLLALNHTIAKEVMEKSKIVATKKVQLDISDERREFKFTILSLPNSVVPLKGIKNI</sequence>
<proteinExistence type="predicted"/>
<evidence type="ECO:0000256" key="2">
    <source>
        <dbReference type="SAM" id="MobiDB-lite"/>
    </source>
</evidence>
<dbReference type="PANTHER" id="PTHR12752">
    <property type="entry name" value="PHOSPHOINOSITOL 3-PHOSPHATE-BINDING PROTEIN"/>
    <property type="match status" value="1"/>
</dbReference>
<protein>
    <submittedName>
        <fullName evidence="5">Uncharacterized protein LOC106468447</fullName>
    </submittedName>
</protein>
<feature type="compositionally biased region" description="Polar residues" evidence="2">
    <location>
        <begin position="1565"/>
        <end position="1579"/>
    </location>
</feature>
<dbReference type="PROSITE" id="PS50003">
    <property type="entry name" value="PH_DOMAIN"/>
    <property type="match status" value="1"/>
</dbReference>
<dbReference type="RefSeq" id="XP_022252492.1">
    <property type="nucleotide sequence ID" value="XM_022396784.1"/>
</dbReference>
<dbReference type="InterPro" id="IPR001849">
    <property type="entry name" value="PH_domain"/>
</dbReference>
<dbReference type="GeneID" id="106468447"/>
<dbReference type="Pfam" id="PF25541">
    <property type="entry name" value="TBCA_PH"/>
    <property type="match status" value="1"/>
</dbReference>
<dbReference type="InterPro" id="IPR040392">
    <property type="entry name" value="PKHA4-7_PH"/>
</dbReference>
<organism evidence="4 5">
    <name type="scientific">Limulus polyphemus</name>
    <name type="common">Atlantic horseshoe crab</name>
    <dbReference type="NCBI Taxonomy" id="6850"/>
    <lineage>
        <taxon>Eukaryota</taxon>
        <taxon>Metazoa</taxon>
        <taxon>Ecdysozoa</taxon>
        <taxon>Arthropoda</taxon>
        <taxon>Chelicerata</taxon>
        <taxon>Merostomata</taxon>
        <taxon>Xiphosura</taxon>
        <taxon>Limulidae</taxon>
        <taxon>Limulus</taxon>
    </lineage>
</organism>
<feature type="region of interest" description="Disordered" evidence="2">
    <location>
        <begin position="1521"/>
        <end position="1587"/>
    </location>
</feature>
<reference evidence="5" key="1">
    <citation type="submission" date="2025-08" db="UniProtKB">
        <authorList>
            <consortium name="RefSeq"/>
        </authorList>
    </citation>
    <scope>IDENTIFICATION</scope>
    <source>
        <tissue evidence="5">Muscle</tissue>
    </source>
</reference>
<evidence type="ECO:0000313" key="4">
    <source>
        <dbReference type="Proteomes" id="UP000694941"/>
    </source>
</evidence>
<dbReference type="PANTHER" id="PTHR12752:SF9">
    <property type="entry name" value="KRAMER, ISOFORM I"/>
    <property type="match status" value="1"/>
</dbReference>
<accession>A0ABM1T9D6</accession>
<gene>
    <name evidence="5" type="primary">LOC106468447</name>
</gene>
<dbReference type="InterPro" id="IPR057971">
    <property type="entry name" value="PKHA4-7_TBCA"/>
</dbReference>